<evidence type="ECO:0000313" key="2">
    <source>
        <dbReference type="Proteomes" id="UP000095287"/>
    </source>
</evidence>
<protein>
    <submittedName>
        <fullName evidence="3">Transposase</fullName>
    </submittedName>
</protein>
<name>A0A1I7Y3D0_9BILA</name>
<evidence type="ECO:0000313" key="3">
    <source>
        <dbReference type="WBParaSite" id="L893_g12043.t1"/>
    </source>
</evidence>
<feature type="region of interest" description="Disordered" evidence="1">
    <location>
        <begin position="1"/>
        <end position="65"/>
    </location>
</feature>
<keyword evidence="2" id="KW-1185">Reference proteome</keyword>
<dbReference type="AlphaFoldDB" id="A0A1I7Y3D0"/>
<dbReference type="Proteomes" id="UP000095287">
    <property type="component" value="Unplaced"/>
</dbReference>
<dbReference type="WBParaSite" id="L893_g12043.t1">
    <property type="protein sequence ID" value="L893_g12043.t1"/>
    <property type="gene ID" value="L893_g12043"/>
</dbReference>
<organism evidence="2 3">
    <name type="scientific">Steinernema glaseri</name>
    <dbReference type="NCBI Taxonomy" id="37863"/>
    <lineage>
        <taxon>Eukaryota</taxon>
        <taxon>Metazoa</taxon>
        <taxon>Ecdysozoa</taxon>
        <taxon>Nematoda</taxon>
        <taxon>Chromadorea</taxon>
        <taxon>Rhabditida</taxon>
        <taxon>Tylenchina</taxon>
        <taxon>Panagrolaimomorpha</taxon>
        <taxon>Strongyloidoidea</taxon>
        <taxon>Steinernematidae</taxon>
        <taxon>Steinernema</taxon>
    </lineage>
</organism>
<reference evidence="3" key="1">
    <citation type="submission" date="2016-11" db="UniProtKB">
        <authorList>
            <consortium name="WormBaseParasite"/>
        </authorList>
    </citation>
    <scope>IDENTIFICATION</scope>
</reference>
<proteinExistence type="predicted"/>
<sequence length="65" mass="7084">ANHGIKPHQSNDLAEIGASSRTWNKARITRRKGGHGSGVRPWSMAANDPEISGGLPQQWVSSRHE</sequence>
<accession>A0A1I7Y3D0</accession>
<evidence type="ECO:0000256" key="1">
    <source>
        <dbReference type="SAM" id="MobiDB-lite"/>
    </source>
</evidence>